<dbReference type="InterPro" id="IPR008012">
    <property type="entry name" value="Ump1"/>
</dbReference>
<dbReference type="GO" id="GO:0005634">
    <property type="term" value="C:nucleus"/>
    <property type="evidence" value="ECO:0007669"/>
    <property type="project" value="TreeGrafter"/>
</dbReference>
<dbReference type="GO" id="GO:0043248">
    <property type="term" value="P:proteasome assembly"/>
    <property type="evidence" value="ECO:0007669"/>
    <property type="project" value="InterPro"/>
</dbReference>
<dbReference type="OrthoDB" id="15001at2759"/>
<dbReference type="EMBL" id="CAJVPS010012029">
    <property type="protein sequence ID" value="CAG8668568.1"/>
    <property type="molecule type" value="Genomic_DNA"/>
</dbReference>
<comment type="similarity">
    <text evidence="2">Belongs to the POMP/UMP1 family.</text>
</comment>
<feature type="non-terminal residue" evidence="3">
    <location>
        <position position="59"/>
    </location>
</feature>
<organism evidence="3 4">
    <name type="scientific">Ambispora leptoticha</name>
    <dbReference type="NCBI Taxonomy" id="144679"/>
    <lineage>
        <taxon>Eukaryota</taxon>
        <taxon>Fungi</taxon>
        <taxon>Fungi incertae sedis</taxon>
        <taxon>Mucoromycota</taxon>
        <taxon>Glomeromycotina</taxon>
        <taxon>Glomeromycetes</taxon>
        <taxon>Archaeosporales</taxon>
        <taxon>Ambisporaceae</taxon>
        <taxon>Ambispora</taxon>
    </lineage>
</organism>
<dbReference type="Pfam" id="PF05348">
    <property type="entry name" value="UMP1"/>
    <property type="match status" value="1"/>
</dbReference>
<dbReference type="Proteomes" id="UP000789508">
    <property type="component" value="Unassembled WGS sequence"/>
</dbReference>
<keyword evidence="4" id="KW-1185">Reference proteome</keyword>
<name>A0A9N9H975_9GLOM</name>
<reference evidence="3" key="1">
    <citation type="submission" date="2021-06" db="EMBL/GenBank/DDBJ databases">
        <authorList>
            <person name="Kallberg Y."/>
            <person name="Tangrot J."/>
            <person name="Rosling A."/>
        </authorList>
    </citation>
    <scope>NUCLEOTIDE SEQUENCE</scope>
    <source>
        <strain evidence="3">FL130A</strain>
    </source>
</reference>
<keyword evidence="1" id="KW-0143">Chaperone</keyword>
<evidence type="ECO:0000256" key="1">
    <source>
        <dbReference type="ARBA" id="ARBA00023186"/>
    </source>
</evidence>
<dbReference type="GO" id="GO:0005737">
    <property type="term" value="C:cytoplasm"/>
    <property type="evidence" value="ECO:0007669"/>
    <property type="project" value="TreeGrafter"/>
</dbReference>
<comment type="caution">
    <text evidence="3">The sequence shown here is derived from an EMBL/GenBank/DDBJ whole genome shotgun (WGS) entry which is preliminary data.</text>
</comment>
<proteinExistence type="inferred from homology"/>
<dbReference type="AlphaFoldDB" id="A0A9N9H975"/>
<evidence type="ECO:0000313" key="3">
    <source>
        <dbReference type="EMBL" id="CAG8668568.1"/>
    </source>
</evidence>
<dbReference type="PANTHER" id="PTHR12828">
    <property type="entry name" value="PROTEASOME MATURATION PROTEIN UMP1"/>
    <property type="match status" value="1"/>
</dbReference>
<dbReference type="PANTHER" id="PTHR12828:SF3">
    <property type="entry name" value="PROTEASOME MATURATION PROTEIN"/>
    <property type="match status" value="1"/>
</dbReference>
<sequence>WEETLSLTMQGKLFGIHIPLRHLMERSIVSKMQPLSNFGLEILMGKDETIDFEDFLKIS</sequence>
<gene>
    <name evidence="3" type="ORF">ALEPTO_LOCUS10526</name>
</gene>
<evidence type="ECO:0000256" key="2">
    <source>
        <dbReference type="ARBA" id="ARBA00043974"/>
    </source>
</evidence>
<accession>A0A9N9H975</accession>
<evidence type="ECO:0000313" key="4">
    <source>
        <dbReference type="Proteomes" id="UP000789508"/>
    </source>
</evidence>
<protein>
    <submittedName>
        <fullName evidence="3">1132_t:CDS:1</fullName>
    </submittedName>
</protein>